<name>A0ABP6NE52_9ACTN</name>
<dbReference type="RefSeq" id="WP_344861549.1">
    <property type="nucleotide sequence ID" value="NZ_BAAAUT010000031.1"/>
</dbReference>
<dbReference type="Proteomes" id="UP001500320">
    <property type="component" value="Unassembled WGS sequence"/>
</dbReference>
<dbReference type="EMBL" id="BAAAUT010000031">
    <property type="protein sequence ID" value="GAA3144283.1"/>
    <property type="molecule type" value="Genomic_DNA"/>
</dbReference>
<sequence length="93" mass="10445">MSTTSTRRYVSAGETVRIRVFPGSEAADHARITGHVVNVRLHADDRGGLHGAVQQDRGELTWLTLNEIGFYQDEHGRWYVPAHCEPPHDEPGR</sequence>
<organism evidence="1 2">
    <name type="scientific">Planomonospora alba</name>
    <dbReference type="NCBI Taxonomy" id="161354"/>
    <lineage>
        <taxon>Bacteria</taxon>
        <taxon>Bacillati</taxon>
        <taxon>Actinomycetota</taxon>
        <taxon>Actinomycetes</taxon>
        <taxon>Streptosporangiales</taxon>
        <taxon>Streptosporangiaceae</taxon>
        <taxon>Planomonospora</taxon>
    </lineage>
</organism>
<evidence type="ECO:0000313" key="2">
    <source>
        <dbReference type="Proteomes" id="UP001500320"/>
    </source>
</evidence>
<evidence type="ECO:0000313" key="1">
    <source>
        <dbReference type="EMBL" id="GAA3144283.1"/>
    </source>
</evidence>
<comment type="caution">
    <text evidence="1">The sequence shown here is derived from an EMBL/GenBank/DDBJ whole genome shotgun (WGS) entry which is preliminary data.</text>
</comment>
<proteinExistence type="predicted"/>
<reference evidence="2" key="1">
    <citation type="journal article" date="2019" name="Int. J. Syst. Evol. Microbiol.">
        <title>The Global Catalogue of Microorganisms (GCM) 10K type strain sequencing project: providing services to taxonomists for standard genome sequencing and annotation.</title>
        <authorList>
            <consortium name="The Broad Institute Genomics Platform"/>
            <consortium name="The Broad Institute Genome Sequencing Center for Infectious Disease"/>
            <person name="Wu L."/>
            <person name="Ma J."/>
        </authorList>
    </citation>
    <scope>NUCLEOTIDE SEQUENCE [LARGE SCALE GENOMIC DNA]</scope>
    <source>
        <strain evidence="2">JCM 9373</strain>
    </source>
</reference>
<protein>
    <submittedName>
        <fullName evidence="1">Uncharacterized protein</fullName>
    </submittedName>
</protein>
<accession>A0ABP6NE52</accession>
<keyword evidence="2" id="KW-1185">Reference proteome</keyword>
<gene>
    <name evidence="1" type="ORF">GCM10010466_39250</name>
</gene>